<keyword evidence="2 6" id="KW-0349">Heme</keyword>
<keyword evidence="1" id="KW-0813">Transport</keyword>
<evidence type="ECO:0000259" key="8">
    <source>
        <dbReference type="Pfam" id="PF02085"/>
    </source>
</evidence>
<gene>
    <name evidence="9" type="ordered locus">Dole_0462</name>
</gene>
<protein>
    <submittedName>
        <fullName evidence="9">Cytochrome c class III</fullName>
    </submittedName>
</protein>
<evidence type="ECO:0000256" key="4">
    <source>
        <dbReference type="ARBA" id="ARBA00022982"/>
    </source>
</evidence>
<sequence>MRQRVGRKKATVLVSAFFSLFFVLSGNCVLAQDLELKMTDDVTRPPVIFPHDLHMGGFDCFDCHHDYDEDGNNILDDYALEEGNPDILCGACHTGKTTIEPREAFHLQCMGCHEQFTFKKRPTGPVLCGECHVKE</sequence>
<feature type="binding site" description="axial binding residue" evidence="6">
    <location>
        <position position="132"/>
    </location>
    <ligand>
        <name>heme c</name>
        <dbReference type="ChEBI" id="CHEBI:61717"/>
        <label>1</label>
    </ligand>
    <ligandPart>
        <name>Fe</name>
        <dbReference type="ChEBI" id="CHEBI:18248"/>
    </ligandPart>
</feature>
<dbReference type="Gene3D" id="3.90.10.10">
    <property type="entry name" value="Cytochrome C3"/>
    <property type="match status" value="1"/>
</dbReference>
<dbReference type="GO" id="GO:0009055">
    <property type="term" value="F:electron transfer activity"/>
    <property type="evidence" value="ECO:0007669"/>
    <property type="project" value="InterPro"/>
</dbReference>
<dbReference type="EMBL" id="CP000859">
    <property type="protein sequence ID" value="ABW66272.1"/>
    <property type="molecule type" value="Genomic_DNA"/>
</dbReference>
<feature type="domain" description="Class III cytochrome C" evidence="8">
    <location>
        <begin position="41"/>
        <end position="132"/>
    </location>
</feature>
<dbReference type="eggNOG" id="ENOG50334IC">
    <property type="taxonomic scope" value="Bacteria"/>
</dbReference>
<dbReference type="InterPro" id="IPR002322">
    <property type="entry name" value="Cyt_c_III"/>
</dbReference>
<evidence type="ECO:0000256" key="6">
    <source>
        <dbReference type="PIRSR" id="PIRSR602322-1"/>
    </source>
</evidence>
<keyword evidence="5 6" id="KW-0408">Iron</keyword>
<dbReference type="HOGENOM" id="CLU_125874_2_0_7"/>
<evidence type="ECO:0000313" key="10">
    <source>
        <dbReference type="Proteomes" id="UP000008561"/>
    </source>
</evidence>
<comment type="cofactor">
    <cofactor evidence="6">
        <name>heme c</name>
        <dbReference type="ChEBI" id="CHEBI:61717"/>
    </cofactor>
    <text evidence="6">Binds 4 heme c groups covalently per monomer.</text>
</comment>
<evidence type="ECO:0000256" key="7">
    <source>
        <dbReference type="SAM" id="SignalP"/>
    </source>
</evidence>
<feature type="binding site" description="axial binding residue" evidence="6">
    <location>
        <position position="113"/>
    </location>
    <ligand>
        <name>heme c</name>
        <dbReference type="ChEBI" id="CHEBI:61717"/>
        <label>1</label>
    </ligand>
    <ligandPart>
        <name>Fe</name>
        <dbReference type="ChEBI" id="CHEBI:18248"/>
    </ligandPart>
</feature>
<keyword evidence="4" id="KW-0249">Electron transport</keyword>
<feature type="binding site" description="axial binding residue" evidence="6">
    <location>
        <position position="60"/>
    </location>
    <ligand>
        <name>heme c</name>
        <dbReference type="ChEBI" id="CHEBI:61717"/>
        <label>1</label>
    </ligand>
    <ligandPart>
        <name>Fe</name>
        <dbReference type="ChEBI" id="CHEBI:18248"/>
    </ligandPart>
</feature>
<dbReference type="Pfam" id="PF02085">
    <property type="entry name" value="Cytochrom_CIII"/>
    <property type="match status" value="1"/>
</dbReference>
<feature type="binding site" description="covalent" evidence="6">
    <location>
        <position position="64"/>
    </location>
    <ligand>
        <name>heme c</name>
        <dbReference type="ChEBI" id="CHEBI:61717"/>
        <label>1</label>
    </ligand>
</feature>
<feature type="chain" id="PRO_5002733966" evidence="7">
    <location>
        <begin position="32"/>
        <end position="135"/>
    </location>
</feature>
<dbReference type="AlphaFoldDB" id="A8ZTK8"/>
<keyword evidence="7" id="KW-0732">Signal</keyword>
<dbReference type="InterPro" id="IPR020942">
    <property type="entry name" value="Cyt_c_III_dom"/>
</dbReference>
<evidence type="ECO:0000256" key="5">
    <source>
        <dbReference type="ARBA" id="ARBA00023004"/>
    </source>
</evidence>
<feature type="binding site" description="axial binding residue" evidence="6">
    <location>
        <position position="112"/>
    </location>
    <ligand>
        <name>heme c</name>
        <dbReference type="ChEBI" id="CHEBI:61717"/>
        <label>1</label>
    </ligand>
    <ligandPart>
        <name>Fe</name>
        <dbReference type="ChEBI" id="CHEBI:18248"/>
    </ligandPart>
</feature>
<feature type="binding site" description="axial binding residue" evidence="6">
    <location>
        <position position="51"/>
    </location>
    <ligand>
        <name>heme c</name>
        <dbReference type="ChEBI" id="CHEBI:61717"/>
        <label>1</label>
    </ligand>
    <ligandPart>
        <name>Fe</name>
        <dbReference type="ChEBI" id="CHEBI:18248"/>
    </ligandPart>
</feature>
<feature type="binding site" description="axial binding residue" evidence="6">
    <location>
        <position position="128"/>
    </location>
    <ligand>
        <name>heme c</name>
        <dbReference type="ChEBI" id="CHEBI:61717"/>
        <label>1</label>
    </ligand>
    <ligandPart>
        <name>Fe</name>
        <dbReference type="ChEBI" id="CHEBI:18248"/>
    </ligandPart>
</feature>
<reference evidence="9 10" key="1">
    <citation type="submission" date="2007-10" db="EMBL/GenBank/DDBJ databases">
        <title>Complete sequence of Desulfococcus oleovorans Hxd3.</title>
        <authorList>
            <consortium name="US DOE Joint Genome Institute"/>
            <person name="Copeland A."/>
            <person name="Lucas S."/>
            <person name="Lapidus A."/>
            <person name="Barry K."/>
            <person name="Glavina del Rio T."/>
            <person name="Dalin E."/>
            <person name="Tice H."/>
            <person name="Pitluck S."/>
            <person name="Kiss H."/>
            <person name="Brettin T."/>
            <person name="Bruce D."/>
            <person name="Detter J.C."/>
            <person name="Han C."/>
            <person name="Schmutz J."/>
            <person name="Larimer F."/>
            <person name="Land M."/>
            <person name="Hauser L."/>
            <person name="Kyrpides N."/>
            <person name="Kim E."/>
            <person name="Wawrik B."/>
            <person name="Richardson P."/>
        </authorList>
    </citation>
    <scope>NUCLEOTIDE SEQUENCE [LARGE SCALE GENOMIC DNA]</scope>
    <source>
        <strain evidence="10">DSM 6200 / JCM 39069 / Hxd3</strain>
    </source>
</reference>
<proteinExistence type="predicted"/>
<evidence type="ECO:0000256" key="2">
    <source>
        <dbReference type="ARBA" id="ARBA00022617"/>
    </source>
</evidence>
<dbReference type="KEGG" id="dol:Dole_0462"/>
<feature type="binding site" description="axial binding residue" evidence="6">
    <location>
        <position position="54"/>
    </location>
    <ligand>
        <name>heme c</name>
        <dbReference type="ChEBI" id="CHEBI:61717"/>
        <label>3</label>
    </ligand>
    <ligandPart>
        <name>Fe</name>
        <dbReference type="ChEBI" id="CHEBI:18248"/>
    </ligandPart>
</feature>
<dbReference type="STRING" id="96561.Dole_0462"/>
<dbReference type="SUPFAM" id="SSF48695">
    <property type="entry name" value="Multiheme cytochromes"/>
    <property type="match status" value="1"/>
</dbReference>
<feature type="binding site" description="axial binding residue" evidence="6">
    <location>
        <position position="65"/>
    </location>
    <ligand>
        <name>heme c</name>
        <dbReference type="ChEBI" id="CHEBI:61717"/>
        <label>1</label>
    </ligand>
    <ligandPart>
        <name>Fe</name>
        <dbReference type="ChEBI" id="CHEBI:18248"/>
    </ligandPart>
</feature>
<evidence type="ECO:0000256" key="1">
    <source>
        <dbReference type="ARBA" id="ARBA00022448"/>
    </source>
</evidence>
<dbReference type="RefSeq" id="WP_012173891.1">
    <property type="nucleotide sequence ID" value="NC_009943.1"/>
</dbReference>
<dbReference type="GO" id="GO:0046872">
    <property type="term" value="F:metal ion binding"/>
    <property type="evidence" value="ECO:0007669"/>
    <property type="project" value="UniProtKB-KW"/>
</dbReference>
<evidence type="ECO:0000256" key="3">
    <source>
        <dbReference type="ARBA" id="ARBA00022723"/>
    </source>
</evidence>
<dbReference type="GO" id="GO:0020037">
    <property type="term" value="F:heme binding"/>
    <property type="evidence" value="ECO:0007669"/>
    <property type="project" value="InterPro"/>
</dbReference>
<feature type="binding site" description="axial binding residue" evidence="6">
    <location>
        <position position="131"/>
    </location>
    <ligand>
        <name>heme c</name>
        <dbReference type="ChEBI" id="CHEBI:61717"/>
        <label>1</label>
    </ligand>
    <ligandPart>
        <name>Fe</name>
        <dbReference type="ChEBI" id="CHEBI:18248"/>
    </ligandPart>
</feature>
<feature type="signal peptide" evidence="7">
    <location>
        <begin position="1"/>
        <end position="31"/>
    </location>
</feature>
<accession>A8ZTK8</accession>
<dbReference type="InterPro" id="IPR036280">
    <property type="entry name" value="Multihaem_cyt_sf"/>
</dbReference>
<evidence type="ECO:0000313" key="9">
    <source>
        <dbReference type="EMBL" id="ABW66272.1"/>
    </source>
</evidence>
<feature type="binding site" description="axial binding residue" evidence="6">
    <location>
        <position position="63"/>
    </location>
    <ligand>
        <name>heme c</name>
        <dbReference type="ChEBI" id="CHEBI:61717"/>
        <label>1</label>
    </ligand>
    <ligandPart>
        <name>Fe</name>
        <dbReference type="ChEBI" id="CHEBI:18248"/>
    </ligandPart>
</feature>
<feature type="binding site" description="axial binding residue" evidence="6">
    <location>
        <position position="109"/>
    </location>
    <ligand>
        <name>heme c</name>
        <dbReference type="ChEBI" id="CHEBI:61717"/>
        <label>1</label>
    </ligand>
    <ligandPart>
        <name>Fe</name>
        <dbReference type="ChEBI" id="CHEBI:18248"/>
    </ligandPart>
</feature>
<keyword evidence="3 6" id="KW-0479">Metal-binding</keyword>
<dbReference type="OrthoDB" id="9796996at2"/>
<keyword evidence="10" id="KW-1185">Reference proteome</keyword>
<dbReference type="Proteomes" id="UP000008561">
    <property type="component" value="Chromosome"/>
</dbReference>
<dbReference type="PRINTS" id="PR00609">
    <property type="entry name" value="CYTOCHROMEC3"/>
</dbReference>
<organism evidence="9 10">
    <name type="scientific">Desulfosudis oleivorans (strain DSM 6200 / JCM 39069 / Hxd3)</name>
    <name type="common">Desulfococcus oleovorans</name>
    <dbReference type="NCBI Taxonomy" id="96561"/>
    <lineage>
        <taxon>Bacteria</taxon>
        <taxon>Pseudomonadati</taxon>
        <taxon>Thermodesulfobacteriota</taxon>
        <taxon>Desulfobacteria</taxon>
        <taxon>Desulfobacterales</taxon>
        <taxon>Desulfosudaceae</taxon>
        <taxon>Desulfosudis</taxon>
    </lineage>
</organism>
<name>A8ZTK8_DESOH</name>
<dbReference type="CDD" id="cd08168">
    <property type="entry name" value="Cytochrom_C3"/>
    <property type="match status" value="1"/>
</dbReference>